<gene>
    <name evidence="2" type="ORF">CLF_103365</name>
</gene>
<dbReference type="Proteomes" id="UP000008909">
    <property type="component" value="Unassembled WGS sequence"/>
</dbReference>
<accession>G7Y9M5</accession>
<keyword evidence="3" id="KW-1185">Reference proteome</keyword>
<feature type="region of interest" description="Disordered" evidence="1">
    <location>
        <begin position="1"/>
        <end position="23"/>
    </location>
</feature>
<protein>
    <submittedName>
        <fullName evidence="2">Uncharacterized protein</fullName>
    </submittedName>
</protein>
<evidence type="ECO:0000256" key="1">
    <source>
        <dbReference type="SAM" id="MobiDB-lite"/>
    </source>
</evidence>
<dbReference type="AlphaFoldDB" id="G7Y9M5"/>
<sequence>MCGDGTSWTKDAGPQPMNYNNTWTEEGDPLEHELMGVNQMPTYICIWFSKYRDIQPYVGRWSRLPNSSPKSRSIGCEIYPIAESKFAAIQKYMKAVGISPLFKLHSLIDCKWIAPDSGYQPLWLLAAYNVTGCESGLTISRWSYAPSQLRYECSLKIPLSENTIIPKTSNRRLGYTELQLAFFQP</sequence>
<evidence type="ECO:0000313" key="2">
    <source>
        <dbReference type="EMBL" id="GAA49660.1"/>
    </source>
</evidence>
<name>G7Y9M5_CLOSI</name>
<proteinExistence type="predicted"/>
<reference evidence="2" key="1">
    <citation type="journal article" date="2011" name="Genome Biol.">
        <title>The draft genome of the carcinogenic human liver fluke Clonorchis sinensis.</title>
        <authorList>
            <person name="Wang X."/>
            <person name="Chen W."/>
            <person name="Huang Y."/>
            <person name="Sun J."/>
            <person name="Men J."/>
            <person name="Liu H."/>
            <person name="Luo F."/>
            <person name="Guo L."/>
            <person name="Lv X."/>
            <person name="Deng C."/>
            <person name="Zhou C."/>
            <person name="Fan Y."/>
            <person name="Li X."/>
            <person name="Huang L."/>
            <person name="Hu Y."/>
            <person name="Liang C."/>
            <person name="Hu X."/>
            <person name="Xu J."/>
            <person name="Yu X."/>
        </authorList>
    </citation>
    <scope>NUCLEOTIDE SEQUENCE [LARGE SCALE GENOMIC DNA]</scope>
    <source>
        <strain evidence="2">Henan</strain>
    </source>
</reference>
<evidence type="ECO:0000313" key="3">
    <source>
        <dbReference type="Proteomes" id="UP000008909"/>
    </source>
</evidence>
<reference key="2">
    <citation type="submission" date="2011-10" db="EMBL/GenBank/DDBJ databases">
        <title>The genome and transcriptome sequence of Clonorchis sinensis provide insights into the carcinogenic liver fluke.</title>
        <authorList>
            <person name="Wang X."/>
            <person name="Huang Y."/>
            <person name="Chen W."/>
            <person name="Liu H."/>
            <person name="Guo L."/>
            <person name="Chen Y."/>
            <person name="Luo F."/>
            <person name="Zhou W."/>
            <person name="Sun J."/>
            <person name="Mao Q."/>
            <person name="Liang P."/>
            <person name="Zhou C."/>
            <person name="Tian Y."/>
            <person name="Men J."/>
            <person name="Lv X."/>
            <person name="Huang L."/>
            <person name="Zhou J."/>
            <person name="Hu Y."/>
            <person name="Li R."/>
            <person name="Zhang F."/>
            <person name="Lei H."/>
            <person name="Li X."/>
            <person name="Hu X."/>
            <person name="Liang C."/>
            <person name="Xu J."/>
            <person name="Wu Z."/>
            <person name="Yu X."/>
        </authorList>
    </citation>
    <scope>NUCLEOTIDE SEQUENCE</scope>
    <source>
        <strain>Henan</strain>
    </source>
</reference>
<organism evidence="2 3">
    <name type="scientific">Clonorchis sinensis</name>
    <name type="common">Chinese liver fluke</name>
    <dbReference type="NCBI Taxonomy" id="79923"/>
    <lineage>
        <taxon>Eukaryota</taxon>
        <taxon>Metazoa</taxon>
        <taxon>Spiralia</taxon>
        <taxon>Lophotrochozoa</taxon>
        <taxon>Platyhelminthes</taxon>
        <taxon>Trematoda</taxon>
        <taxon>Digenea</taxon>
        <taxon>Opisthorchiida</taxon>
        <taxon>Opisthorchiata</taxon>
        <taxon>Opisthorchiidae</taxon>
        <taxon>Clonorchis</taxon>
    </lineage>
</organism>
<dbReference type="EMBL" id="DF142975">
    <property type="protein sequence ID" value="GAA49660.1"/>
    <property type="molecule type" value="Genomic_DNA"/>
</dbReference>